<evidence type="ECO:0000256" key="1">
    <source>
        <dbReference type="ARBA" id="ARBA00022729"/>
    </source>
</evidence>
<dbReference type="InterPro" id="IPR050280">
    <property type="entry name" value="OMP_Chaperone_SurA"/>
</dbReference>
<dbReference type="Proteomes" id="UP000192491">
    <property type="component" value="Unassembled WGS sequence"/>
</dbReference>
<gene>
    <name evidence="5" type="ORF">BWK73_20370</name>
</gene>
<dbReference type="PANTHER" id="PTHR47637:SF1">
    <property type="entry name" value="CHAPERONE SURA"/>
    <property type="match status" value="1"/>
</dbReference>
<evidence type="ECO:0000256" key="3">
    <source>
        <dbReference type="SAM" id="SignalP"/>
    </source>
</evidence>
<organism evidence="5 6">
    <name type="scientific">Thiothrix lacustris</name>
    <dbReference type="NCBI Taxonomy" id="525917"/>
    <lineage>
        <taxon>Bacteria</taxon>
        <taxon>Pseudomonadati</taxon>
        <taxon>Pseudomonadota</taxon>
        <taxon>Gammaproteobacteria</taxon>
        <taxon>Thiotrichales</taxon>
        <taxon>Thiotrichaceae</taxon>
        <taxon>Thiothrix</taxon>
    </lineage>
</organism>
<dbReference type="PANTHER" id="PTHR47637">
    <property type="entry name" value="CHAPERONE SURA"/>
    <property type="match status" value="1"/>
</dbReference>
<dbReference type="EMBL" id="MTEJ01000113">
    <property type="protein sequence ID" value="OQX10409.1"/>
    <property type="molecule type" value="Genomic_DNA"/>
</dbReference>
<protein>
    <recommendedName>
        <fullName evidence="4">SurA N-terminal domain-containing protein</fullName>
    </recommendedName>
</protein>
<dbReference type="Gene3D" id="1.10.4030.10">
    <property type="entry name" value="Porin chaperone SurA, peptide-binding domain"/>
    <property type="match status" value="1"/>
</dbReference>
<sequence length="200" mass="22130">MNKLIFSPLLNAAVFAMVLTVQAVQAEDATPLDQIAAVVNSDVIMMSEAQERAQRLRTANPAAASLAAPALLKQAVDNLILEKLQLQQANTAGIQIDDVTLNKMIATIAQRNQLSLPAFQQALQQEGIDYSDFREQTRRKLMADALRKREVERRVQATATDPEAADAQAEEQFQAWLQELRNAAYVEYRIPVENGGLTLQ</sequence>
<dbReference type="InterPro" id="IPR015391">
    <property type="entry name" value="SurA_N"/>
</dbReference>
<feature type="signal peptide" evidence="3">
    <location>
        <begin position="1"/>
        <end position="26"/>
    </location>
</feature>
<keyword evidence="2" id="KW-0413">Isomerase</keyword>
<dbReference type="AlphaFoldDB" id="A0A1Y1QP90"/>
<evidence type="ECO:0000313" key="6">
    <source>
        <dbReference type="Proteomes" id="UP000192491"/>
    </source>
</evidence>
<evidence type="ECO:0000313" key="5">
    <source>
        <dbReference type="EMBL" id="OQX10409.1"/>
    </source>
</evidence>
<dbReference type="SUPFAM" id="SSF109998">
    <property type="entry name" value="Triger factor/SurA peptide-binding domain-like"/>
    <property type="match status" value="1"/>
</dbReference>
<dbReference type="InterPro" id="IPR027304">
    <property type="entry name" value="Trigger_fact/SurA_dom_sf"/>
</dbReference>
<keyword evidence="1 3" id="KW-0732">Signal</keyword>
<name>A0A1Y1QP90_9GAMM</name>
<dbReference type="GO" id="GO:0003755">
    <property type="term" value="F:peptidyl-prolyl cis-trans isomerase activity"/>
    <property type="evidence" value="ECO:0007669"/>
    <property type="project" value="UniProtKB-KW"/>
</dbReference>
<proteinExistence type="predicted"/>
<feature type="chain" id="PRO_5012033468" description="SurA N-terminal domain-containing protein" evidence="3">
    <location>
        <begin position="27"/>
        <end position="200"/>
    </location>
</feature>
<reference evidence="5 6" key="1">
    <citation type="submission" date="2017-01" db="EMBL/GenBank/DDBJ databases">
        <title>Novel large sulfur bacteria in the metagenomes of groundwater-fed chemosynthetic microbial mats in the Lake Huron basin.</title>
        <authorList>
            <person name="Sharrar A.M."/>
            <person name="Flood B.E."/>
            <person name="Bailey J.V."/>
            <person name="Jones D.S."/>
            <person name="Biddanda B."/>
            <person name="Ruberg S.A."/>
            <person name="Marcus D.N."/>
            <person name="Dick G.J."/>
        </authorList>
    </citation>
    <scope>NUCLEOTIDE SEQUENCE [LARGE SCALE GENOMIC DNA]</scope>
    <source>
        <strain evidence="5">A8</strain>
    </source>
</reference>
<comment type="caution">
    <text evidence="5">The sequence shown here is derived from an EMBL/GenBank/DDBJ whole genome shotgun (WGS) entry which is preliminary data.</text>
</comment>
<evidence type="ECO:0000259" key="4">
    <source>
        <dbReference type="Pfam" id="PF09312"/>
    </source>
</evidence>
<accession>A0A1Y1QP90</accession>
<dbReference type="Pfam" id="PF09312">
    <property type="entry name" value="SurA_N"/>
    <property type="match status" value="1"/>
</dbReference>
<evidence type="ECO:0000256" key="2">
    <source>
        <dbReference type="ARBA" id="ARBA00023110"/>
    </source>
</evidence>
<keyword evidence="2" id="KW-0697">Rotamase</keyword>
<feature type="domain" description="SurA N-terminal" evidence="4">
    <location>
        <begin position="32"/>
        <end position="146"/>
    </location>
</feature>